<dbReference type="RefSeq" id="WP_125421648.1">
    <property type="nucleotide sequence ID" value="NZ_RWIT01000008.1"/>
</dbReference>
<dbReference type="OrthoDB" id="884632at2"/>
<protein>
    <recommendedName>
        <fullName evidence="4">Lipocalin-like domain-containing protein</fullName>
    </recommendedName>
</protein>
<gene>
    <name evidence="2" type="ORF">EI291_15145</name>
</gene>
<evidence type="ECO:0008006" key="4">
    <source>
        <dbReference type="Google" id="ProtNLM"/>
    </source>
</evidence>
<dbReference type="AlphaFoldDB" id="A0A428KMC8"/>
<evidence type="ECO:0000313" key="2">
    <source>
        <dbReference type="EMBL" id="RSK47591.1"/>
    </source>
</evidence>
<dbReference type="Proteomes" id="UP000273500">
    <property type="component" value="Unassembled WGS sequence"/>
</dbReference>
<dbReference type="EMBL" id="RWIT01000008">
    <property type="protein sequence ID" value="RSK47591.1"/>
    <property type="molecule type" value="Genomic_DNA"/>
</dbReference>
<comment type="caution">
    <text evidence="2">The sequence shown here is derived from an EMBL/GenBank/DDBJ whole genome shotgun (WGS) entry which is preliminary data.</text>
</comment>
<keyword evidence="3" id="KW-1185">Reference proteome</keyword>
<feature type="chain" id="PRO_5019578251" description="Lipocalin-like domain-containing protein" evidence="1">
    <location>
        <begin position="25"/>
        <end position="123"/>
    </location>
</feature>
<feature type="signal peptide" evidence="1">
    <location>
        <begin position="1"/>
        <end position="24"/>
    </location>
</feature>
<name>A0A428KMC8_9BACT</name>
<accession>A0A428KMC8</accession>
<evidence type="ECO:0000313" key="3">
    <source>
        <dbReference type="Proteomes" id="UP000273500"/>
    </source>
</evidence>
<keyword evidence="1" id="KW-0732">Signal</keyword>
<evidence type="ECO:0000256" key="1">
    <source>
        <dbReference type="SAM" id="SignalP"/>
    </source>
</evidence>
<proteinExistence type="predicted"/>
<sequence length="123" mass="14046">MNSLLISRLLFLLLLVLASPLARAQGPVATLPGYWNLETNLTTRDYTLVRFYNGQDQLVYEETIHNRCLDLSKRPARRRRTSAQLTLALQQVLRNPTIATQNLTLVAQQLGSTRRVQHLYATQ</sequence>
<organism evidence="2 3">
    <name type="scientific">Hymenobacter rigui</name>
    <dbReference type="NCBI Taxonomy" id="334424"/>
    <lineage>
        <taxon>Bacteria</taxon>
        <taxon>Pseudomonadati</taxon>
        <taxon>Bacteroidota</taxon>
        <taxon>Cytophagia</taxon>
        <taxon>Cytophagales</taxon>
        <taxon>Hymenobacteraceae</taxon>
        <taxon>Hymenobacter</taxon>
    </lineage>
</organism>
<reference evidence="2 3" key="1">
    <citation type="submission" date="2018-12" db="EMBL/GenBank/DDBJ databases">
        <authorList>
            <person name="Feng G."/>
            <person name="Zhu H."/>
        </authorList>
    </citation>
    <scope>NUCLEOTIDE SEQUENCE [LARGE SCALE GENOMIC DNA]</scope>
    <source>
        <strain evidence="2 3">KCTC 12533</strain>
    </source>
</reference>